<accession>A0A443K573</accession>
<dbReference type="InterPro" id="IPR000843">
    <property type="entry name" value="HTH_LacI"/>
</dbReference>
<keyword evidence="4" id="KW-0804">Transcription</keyword>
<dbReference type="InterPro" id="IPR028082">
    <property type="entry name" value="Peripla_BP_I"/>
</dbReference>
<dbReference type="AlphaFoldDB" id="A0A443K573"/>
<dbReference type="EMBL" id="SAUX01000018">
    <property type="protein sequence ID" value="RWR27928.1"/>
    <property type="molecule type" value="Genomic_DNA"/>
</dbReference>
<evidence type="ECO:0000313" key="7">
    <source>
        <dbReference type="Proteomes" id="UP000285295"/>
    </source>
</evidence>
<evidence type="ECO:0000256" key="1">
    <source>
        <dbReference type="ARBA" id="ARBA00022491"/>
    </source>
</evidence>
<dbReference type="GO" id="GO:0003700">
    <property type="term" value="F:DNA-binding transcription factor activity"/>
    <property type="evidence" value="ECO:0007669"/>
    <property type="project" value="TreeGrafter"/>
</dbReference>
<dbReference type="Proteomes" id="UP000285295">
    <property type="component" value="Unassembled WGS sequence"/>
</dbReference>
<feature type="domain" description="HTH lacI-type" evidence="5">
    <location>
        <begin position="2"/>
        <end position="56"/>
    </location>
</feature>
<dbReference type="RefSeq" id="WP_128184423.1">
    <property type="nucleotide sequence ID" value="NZ_SAUV01000011.1"/>
</dbReference>
<organism evidence="6 7">
    <name type="scientific">Paenirhodobacter populi</name>
    <dbReference type="NCBI Taxonomy" id="2306993"/>
    <lineage>
        <taxon>Bacteria</taxon>
        <taxon>Pseudomonadati</taxon>
        <taxon>Pseudomonadota</taxon>
        <taxon>Alphaproteobacteria</taxon>
        <taxon>Rhodobacterales</taxon>
        <taxon>Rhodobacter group</taxon>
        <taxon>Paenirhodobacter</taxon>
    </lineage>
</organism>
<dbReference type="InterPro" id="IPR010982">
    <property type="entry name" value="Lambda_DNA-bd_dom_sf"/>
</dbReference>
<evidence type="ECO:0000256" key="3">
    <source>
        <dbReference type="ARBA" id="ARBA00023125"/>
    </source>
</evidence>
<evidence type="ECO:0000313" key="6">
    <source>
        <dbReference type="EMBL" id="RWR27928.1"/>
    </source>
</evidence>
<dbReference type="CDD" id="cd01392">
    <property type="entry name" value="HTH_LacI"/>
    <property type="match status" value="1"/>
</dbReference>
<keyword evidence="2" id="KW-0805">Transcription regulation</keyword>
<dbReference type="Gene3D" id="3.40.50.2300">
    <property type="match status" value="2"/>
</dbReference>
<dbReference type="SUPFAM" id="SSF53822">
    <property type="entry name" value="Periplasmic binding protein-like I"/>
    <property type="match status" value="1"/>
</dbReference>
<dbReference type="OrthoDB" id="8433438at2"/>
<name>A0A443K573_9RHOB</name>
<sequence length="347" mass="37851">MANMTDVARRAGVSVATVSRMLNGTLQLPEGTRNAINDAIAALNYRPNPYARSLSRGQADLVRMVVPDIKVPFFASLVAAVENAAFDRGQEVALSVTLNRPGRELRYLDSVTARHVDGLIFVTNHAATEALVDRINTARRVVLLDEDVPGAVAPRLLCDNTGGGYLAGRHLAERGHRHVGVIGADDTMLSGQCRFEGFERGMRETLGEPASIRRIGGDYTVEDGRRMCAELLDRHPQITAIFAMSDEMVMGSLEILGQRGLRIPRDISIIGFDDILPLHLFSPPITAIRQPVEEMGERALEVLLDTDWDDPEARKSVHIVPVTLIERSSVASVGSFPSATGQQENPE</sequence>
<dbReference type="InterPro" id="IPR046335">
    <property type="entry name" value="LacI/GalR-like_sensor"/>
</dbReference>
<dbReference type="PANTHER" id="PTHR30146">
    <property type="entry name" value="LACI-RELATED TRANSCRIPTIONAL REPRESSOR"/>
    <property type="match status" value="1"/>
</dbReference>
<evidence type="ECO:0000256" key="2">
    <source>
        <dbReference type="ARBA" id="ARBA00023015"/>
    </source>
</evidence>
<reference evidence="6 7" key="2">
    <citation type="submission" date="2019-01" db="EMBL/GenBank/DDBJ databases">
        <authorList>
            <person name="Li Y."/>
        </authorList>
    </citation>
    <scope>NUCLEOTIDE SEQUENCE [LARGE SCALE GENOMIC DNA]</scope>
    <source>
        <strain evidence="6 7">D19-10-3-21</strain>
    </source>
</reference>
<comment type="caution">
    <text evidence="6">The sequence shown here is derived from an EMBL/GenBank/DDBJ whole genome shotgun (WGS) entry which is preliminary data.</text>
</comment>
<dbReference type="SMART" id="SM00354">
    <property type="entry name" value="HTH_LACI"/>
    <property type="match status" value="1"/>
</dbReference>
<keyword evidence="1" id="KW-0678">Repressor</keyword>
<dbReference type="Pfam" id="PF13377">
    <property type="entry name" value="Peripla_BP_3"/>
    <property type="match status" value="1"/>
</dbReference>
<gene>
    <name evidence="6" type="ORF">D2T31_15520</name>
</gene>
<protein>
    <submittedName>
        <fullName evidence="6">LacI family DNA-binding transcriptional regulator</fullName>
    </submittedName>
</protein>
<dbReference type="Gene3D" id="1.10.260.40">
    <property type="entry name" value="lambda repressor-like DNA-binding domains"/>
    <property type="match status" value="1"/>
</dbReference>
<proteinExistence type="predicted"/>
<evidence type="ECO:0000256" key="4">
    <source>
        <dbReference type="ARBA" id="ARBA00023163"/>
    </source>
</evidence>
<dbReference type="SUPFAM" id="SSF47413">
    <property type="entry name" value="lambda repressor-like DNA-binding domains"/>
    <property type="match status" value="1"/>
</dbReference>
<evidence type="ECO:0000259" key="5">
    <source>
        <dbReference type="PROSITE" id="PS50932"/>
    </source>
</evidence>
<dbReference type="PRINTS" id="PR00036">
    <property type="entry name" value="HTHLACI"/>
</dbReference>
<dbReference type="Pfam" id="PF00356">
    <property type="entry name" value="LacI"/>
    <property type="match status" value="1"/>
</dbReference>
<dbReference type="CDD" id="cd06267">
    <property type="entry name" value="PBP1_LacI_sugar_binding-like"/>
    <property type="match status" value="1"/>
</dbReference>
<reference evidence="6 7" key="1">
    <citation type="submission" date="2019-01" db="EMBL/GenBank/DDBJ databases">
        <title>Sinorhodobacter populi sp. nov. isolated from the symptomatic bark tissue of Populus euramericana canker.</title>
        <authorList>
            <person name="Xu G."/>
        </authorList>
    </citation>
    <scope>NUCLEOTIDE SEQUENCE [LARGE SCALE GENOMIC DNA]</scope>
    <source>
        <strain evidence="6 7">D19-10-3-21</strain>
    </source>
</reference>
<dbReference type="PANTHER" id="PTHR30146:SF148">
    <property type="entry name" value="HTH-TYPE TRANSCRIPTIONAL REPRESSOR PURR-RELATED"/>
    <property type="match status" value="1"/>
</dbReference>
<dbReference type="PROSITE" id="PS50932">
    <property type="entry name" value="HTH_LACI_2"/>
    <property type="match status" value="1"/>
</dbReference>
<dbReference type="PROSITE" id="PS00356">
    <property type="entry name" value="HTH_LACI_1"/>
    <property type="match status" value="1"/>
</dbReference>
<keyword evidence="3 6" id="KW-0238">DNA-binding</keyword>
<dbReference type="GO" id="GO:0000976">
    <property type="term" value="F:transcription cis-regulatory region binding"/>
    <property type="evidence" value="ECO:0007669"/>
    <property type="project" value="TreeGrafter"/>
</dbReference>